<keyword evidence="1 6" id="KW-0963">Cytoplasm</keyword>
<accession>A0ABM7Y317</accession>
<feature type="compositionally biased region" description="Basic and acidic residues" evidence="7">
    <location>
        <begin position="130"/>
        <end position="140"/>
    </location>
</feature>
<reference evidence="9 10" key="1">
    <citation type="journal article" date="2016" name="Microbes Environ.">
        <title>Phylogenetically diverse aerobic anoxygenic phototrophic bacteria isolated from epilithic biofilms in Tama river, Japan.</title>
        <authorList>
            <person name="Hirose S."/>
            <person name="Matsuura K."/>
            <person name="Haruta S."/>
        </authorList>
    </citation>
    <scope>NUCLEOTIDE SEQUENCE [LARGE SCALE GENOMIC DNA]</scope>
    <source>
        <strain evidence="9 10">S08</strain>
    </source>
</reference>
<dbReference type="InterPro" id="IPR012340">
    <property type="entry name" value="NA-bd_OB-fold"/>
</dbReference>
<evidence type="ECO:0000313" key="10">
    <source>
        <dbReference type="Proteomes" id="UP000831327"/>
    </source>
</evidence>
<feature type="compositionally biased region" description="Low complexity" evidence="7">
    <location>
        <begin position="63"/>
        <end position="88"/>
    </location>
</feature>
<feature type="domain" description="S1 motif" evidence="8">
    <location>
        <begin position="871"/>
        <end position="952"/>
    </location>
</feature>
<sequence length="972" mass="104052">MVRRGPPPKGHKARARKGVAVAGGRAARIAAASKGERDTAAAGEPRGAVAKRGSRRAEASDTPQAAPARTARPARRGAAPEDAAARSAQDPQDAAQRGGRRGVARNARNDEARSAHEGTTRHARGPASDSAHDHASRNAADDATGGDAPFDTPRRTHDDADAAPPRPITGARDAAKRGPAAEPRATVRPAAASRRRAAARPSEPPPLPTKAELRAFLAQARGRVGKSDIARHFGLWPDQRQDLRALMRELAAEGGATPAGKRAIIAPGNLPEIAPVEITGTDPDGDPVARPLQWQGEGRPPIIYMHPEPRGQRALTAGERVLARLKPIGPGKYEGRTFKRIAGAPPARILGVFEEGRIIPTDRRQKGIWEVPRGEEGGAKPGEIVLAEPLPSIRHFGAKPARIVERLGVMGEPRSVSLVCIHAHGIPDVFPAEAVQQAERARGVAARGRTDLRDVPLITIDGADARDFDDAVFAEPDGDGWRILVAIADVAHYVTPGSALDREAWARGNSVYFPDRVVPMLPEALSNGWCSLRPDEDRGCLFVDMRFDRQGIKQSHQFGRGIMRSVARLTYEQVQAAADAPAGTPTPVTADARASSRGTGQASDAAEAQGASPAGASTGAKPACPATATAPSPADTLPEGHIARLYGAFRALLGAREKRGTLDLDVPERKVVLDAHGRVAEVAPRARLDSHRLIEEFMVAANVCAAEELERLSQPCMYRVHDRPSDQKLEGLRQFLGTFDITLPQADRLHPRDFARVLDKVRDTPQARLVNEAVLRGQSQAAYAPDNLGHFGLALPRYAHFTSPIRRYADLLVHRALIRGLKLGTDGLQESEAARFPDTAEHITSTERRAAAAERDAVDRYLAAFMATRIGEAFDARISGVTRFGLFVTLEENGASGIVPLGSLPDDRWDLDEATQTLAGRRTRLTFSLGQAVEARLAEATPRTGGMVFHILQGIPGSGRKRPAGKGGRARR</sequence>
<gene>
    <name evidence="6 9" type="primary">rnr</name>
    <name evidence="9" type="ORF">Rmf_21440</name>
</gene>
<evidence type="ECO:0000259" key="8">
    <source>
        <dbReference type="PROSITE" id="PS50126"/>
    </source>
</evidence>
<dbReference type="RefSeq" id="WP_244459425.1">
    <property type="nucleotide sequence ID" value="NZ_AP025637.1"/>
</dbReference>
<feature type="compositionally biased region" description="Low complexity" evidence="7">
    <location>
        <begin position="577"/>
        <end position="592"/>
    </location>
</feature>
<dbReference type="EC" id="3.1.13.1" evidence="6"/>
<dbReference type="PROSITE" id="PS50126">
    <property type="entry name" value="S1"/>
    <property type="match status" value="1"/>
</dbReference>
<keyword evidence="2 6" id="KW-0540">Nuclease</keyword>
<dbReference type="Pfam" id="PF00773">
    <property type="entry name" value="RNB"/>
    <property type="match status" value="1"/>
</dbReference>
<evidence type="ECO:0000256" key="6">
    <source>
        <dbReference type="HAMAP-Rule" id="MF_01895"/>
    </source>
</evidence>
<dbReference type="SMART" id="SM00955">
    <property type="entry name" value="RNB"/>
    <property type="match status" value="1"/>
</dbReference>
<dbReference type="InterPro" id="IPR050180">
    <property type="entry name" value="RNR_Ribonuclease"/>
</dbReference>
<evidence type="ECO:0000256" key="1">
    <source>
        <dbReference type="ARBA" id="ARBA00022490"/>
    </source>
</evidence>
<keyword evidence="3 6" id="KW-0378">Hydrolase</keyword>
<dbReference type="SMART" id="SM00316">
    <property type="entry name" value="S1"/>
    <property type="match status" value="1"/>
</dbReference>
<keyword evidence="5 6" id="KW-0694">RNA-binding</keyword>
<feature type="compositionally biased region" description="Low complexity" evidence="7">
    <location>
        <begin position="600"/>
        <end position="637"/>
    </location>
</feature>
<dbReference type="PANTHER" id="PTHR23355">
    <property type="entry name" value="RIBONUCLEASE"/>
    <property type="match status" value="1"/>
</dbReference>
<dbReference type="InterPro" id="IPR003029">
    <property type="entry name" value="S1_domain"/>
</dbReference>
<organism evidence="9 10">
    <name type="scientific">Roseomonas fluvialis</name>
    <dbReference type="NCBI Taxonomy" id="1750527"/>
    <lineage>
        <taxon>Bacteria</taxon>
        <taxon>Pseudomonadati</taxon>
        <taxon>Pseudomonadota</taxon>
        <taxon>Alphaproteobacteria</taxon>
        <taxon>Acetobacterales</taxon>
        <taxon>Roseomonadaceae</taxon>
        <taxon>Roseomonas</taxon>
    </lineage>
</organism>
<dbReference type="InterPro" id="IPR001900">
    <property type="entry name" value="RNase_II/R"/>
</dbReference>
<dbReference type="InterPro" id="IPR011805">
    <property type="entry name" value="RNase_R"/>
</dbReference>
<evidence type="ECO:0000256" key="7">
    <source>
        <dbReference type="SAM" id="MobiDB-lite"/>
    </source>
</evidence>
<comment type="function">
    <text evidence="6">3'-5' exoribonuclease that releases 5'-nucleoside monophosphates and is involved in maturation of structured RNAs.</text>
</comment>
<dbReference type="Proteomes" id="UP000831327">
    <property type="component" value="Chromosome"/>
</dbReference>
<evidence type="ECO:0000256" key="3">
    <source>
        <dbReference type="ARBA" id="ARBA00022801"/>
    </source>
</evidence>
<feature type="compositionally biased region" description="Low complexity" evidence="7">
    <location>
        <begin position="183"/>
        <end position="192"/>
    </location>
</feature>
<dbReference type="HAMAP" id="MF_01895">
    <property type="entry name" value="RNase_R"/>
    <property type="match status" value="1"/>
</dbReference>
<comment type="similarity">
    <text evidence="6">Belongs to the RNR ribonuclease family. RNase R subfamily.</text>
</comment>
<evidence type="ECO:0000256" key="4">
    <source>
        <dbReference type="ARBA" id="ARBA00022839"/>
    </source>
</evidence>
<comment type="subcellular location">
    <subcellularLocation>
        <location evidence="6">Cytoplasm</location>
    </subcellularLocation>
</comment>
<dbReference type="PROSITE" id="PS01175">
    <property type="entry name" value="RIBONUCLEASE_II"/>
    <property type="match status" value="1"/>
</dbReference>
<dbReference type="PANTHER" id="PTHR23355:SF9">
    <property type="entry name" value="DIS3-LIKE EXONUCLEASE 2"/>
    <property type="match status" value="1"/>
</dbReference>
<evidence type="ECO:0000256" key="2">
    <source>
        <dbReference type="ARBA" id="ARBA00022722"/>
    </source>
</evidence>
<keyword evidence="4 6" id="KW-0269">Exonuclease</keyword>
<dbReference type="EMBL" id="AP025637">
    <property type="protein sequence ID" value="BDG72215.1"/>
    <property type="molecule type" value="Genomic_DNA"/>
</dbReference>
<evidence type="ECO:0000256" key="5">
    <source>
        <dbReference type="ARBA" id="ARBA00022884"/>
    </source>
</evidence>
<feature type="compositionally biased region" description="Low complexity" evidence="7">
    <location>
        <begin position="18"/>
        <end position="33"/>
    </location>
</feature>
<dbReference type="InterPro" id="IPR040476">
    <property type="entry name" value="CSD2"/>
</dbReference>
<proteinExistence type="inferred from homology"/>
<keyword evidence="10" id="KW-1185">Reference proteome</keyword>
<dbReference type="SUPFAM" id="SSF50249">
    <property type="entry name" value="Nucleic acid-binding proteins"/>
    <property type="match status" value="2"/>
</dbReference>
<dbReference type="InterPro" id="IPR022966">
    <property type="entry name" value="RNase_II/R_CS"/>
</dbReference>
<feature type="region of interest" description="Disordered" evidence="7">
    <location>
        <begin position="1"/>
        <end position="210"/>
    </location>
</feature>
<dbReference type="CDD" id="cd04471">
    <property type="entry name" value="S1_RNase_R"/>
    <property type="match status" value="1"/>
</dbReference>
<name>A0ABM7Y317_9PROT</name>
<evidence type="ECO:0000313" key="9">
    <source>
        <dbReference type="EMBL" id="BDG72215.1"/>
    </source>
</evidence>
<dbReference type="Pfam" id="PF00575">
    <property type="entry name" value="S1"/>
    <property type="match status" value="1"/>
</dbReference>
<feature type="compositionally biased region" description="Basic and acidic residues" evidence="7">
    <location>
        <begin position="107"/>
        <end position="120"/>
    </location>
</feature>
<comment type="catalytic activity">
    <reaction evidence="6">
        <text>Exonucleolytic cleavage in the 3'- to 5'-direction to yield nucleoside 5'-phosphates.</text>
        <dbReference type="EC" id="3.1.13.1"/>
    </reaction>
</comment>
<dbReference type="Gene3D" id="2.40.50.140">
    <property type="entry name" value="Nucleic acid-binding proteins"/>
    <property type="match status" value="1"/>
</dbReference>
<feature type="region of interest" description="Disordered" evidence="7">
    <location>
        <begin position="577"/>
        <end position="637"/>
    </location>
</feature>
<protein>
    <recommendedName>
        <fullName evidence="6">Ribonuclease R</fullName>
        <shortName evidence="6">RNase R</shortName>
        <ecNumber evidence="6">3.1.13.1</ecNumber>
    </recommendedName>
</protein>
<dbReference type="Pfam" id="PF17876">
    <property type="entry name" value="CSD2"/>
    <property type="match status" value="1"/>
</dbReference>